<keyword evidence="1" id="KW-1133">Transmembrane helix</keyword>
<name>A0AAD5HB39_UMBRA</name>
<evidence type="ECO:0000256" key="1">
    <source>
        <dbReference type="SAM" id="Phobius"/>
    </source>
</evidence>
<gene>
    <name evidence="2" type="ORF">K450DRAFT_258129</name>
</gene>
<comment type="caution">
    <text evidence="2">The sequence shown here is derived from an EMBL/GenBank/DDBJ whole genome shotgun (WGS) entry which is preliminary data.</text>
</comment>
<feature type="transmembrane region" description="Helical" evidence="1">
    <location>
        <begin position="59"/>
        <end position="81"/>
    </location>
</feature>
<reference evidence="2" key="1">
    <citation type="submission" date="2021-06" db="EMBL/GenBank/DDBJ databases">
        <authorList>
            <consortium name="DOE Joint Genome Institute"/>
            <person name="Mondo S.J."/>
            <person name="Amses K.R."/>
            <person name="Simmons D.R."/>
            <person name="Longcore J.E."/>
            <person name="Seto K."/>
            <person name="Alves G.H."/>
            <person name="Bonds A.E."/>
            <person name="Quandt C.A."/>
            <person name="Davis W.J."/>
            <person name="Chang Y."/>
            <person name="Letcher P.M."/>
            <person name="Powell M.J."/>
            <person name="Kuo A."/>
            <person name="Labutti K."/>
            <person name="Pangilinan J."/>
            <person name="Andreopoulos W."/>
            <person name="Tritt A."/>
            <person name="Riley R."/>
            <person name="Hundley H."/>
            <person name="Johnson J."/>
            <person name="Lipzen A."/>
            <person name="Barry K."/>
            <person name="Berbee M.L."/>
            <person name="Buchler N.E."/>
            <person name="Grigoriev I.V."/>
            <person name="Spatafora J.W."/>
            <person name="Stajich J.E."/>
            <person name="James T.Y."/>
        </authorList>
    </citation>
    <scope>NUCLEOTIDE SEQUENCE</scope>
    <source>
        <strain evidence="2">AG</strain>
    </source>
</reference>
<keyword evidence="1" id="KW-0812">Transmembrane</keyword>
<feature type="transmembrane region" description="Helical" evidence="1">
    <location>
        <begin position="31"/>
        <end position="53"/>
    </location>
</feature>
<accession>A0AAD5HB39</accession>
<sequence length="85" mass="9659">MECRRSAERKLASNPELPLLGKSIVLLRDSILAILLLTDILFYVRIYIHFLTIAFQNTYISTILSALCSVIVILNLFFVLAQNNC</sequence>
<dbReference type="Proteomes" id="UP001206595">
    <property type="component" value="Unassembled WGS sequence"/>
</dbReference>
<evidence type="ECO:0000313" key="3">
    <source>
        <dbReference type="Proteomes" id="UP001206595"/>
    </source>
</evidence>
<organism evidence="2 3">
    <name type="scientific">Umbelopsis ramanniana AG</name>
    <dbReference type="NCBI Taxonomy" id="1314678"/>
    <lineage>
        <taxon>Eukaryota</taxon>
        <taxon>Fungi</taxon>
        <taxon>Fungi incertae sedis</taxon>
        <taxon>Mucoromycota</taxon>
        <taxon>Mucoromycotina</taxon>
        <taxon>Umbelopsidomycetes</taxon>
        <taxon>Umbelopsidales</taxon>
        <taxon>Umbelopsidaceae</taxon>
        <taxon>Umbelopsis</taxon>
    </lineage>
</organism>
<dbReference type="AlphaFoldDB" id="A0AAD5HB39"/>
<proteinExistence type="predicted"/>
<keyword evidence="1" id="KW-0472">Membrane</keyword>
<evidence type="ECO:0000313" key="2">
    <source>
        <dbReference type="EMBL" id="KAI8576121.1"/>
    </source>
</evidence>
<reference evidence="2" key="2">
    <citation type="journal article" date="2022" name="Proc. Natl. Acad. Sci. U.S.A.">
        <title>Diploid-dominant life cycles characterize the early evolution of Fungi.</title>
        <authorList>
            <person name="Amses K.R."/>
            <person name="Simmons D.R."/>
            <person name="Longcore J.E."/>
            <person name="Mondo S.J."/>
            <person name="Seto K."/>
            <person name="Jeronimo G.H."/>
            <person name="Bonds A.E."/>
            <person name="Quandt C.A."/>
            <person name="Davis W.J."/>
            <person name="Chang Y."/>
            <person name="Federici B.A."/>
            <person name="Kuo A."/>
            <person name="LaButti K."/>
            <person name="Pangilinan J."/>
            <person name="Andreopoulos W."/>
            <person name="Tritt A."/>
            <person name="Riley R."/>
            <person name="Hundley H."/>
            <person name="Johnson J."/>
            <person name="Lipzen A."/>
            <person name="Barry K."/>
            <person name="Lang B.F."/>
            <person name="Cuomo C.A."/>
            <person name="Buchler N.E."/>
            <person name="Grigoriev I.V."/>
            <person name="Spatafora J.W."/>
            <person name="Stajich J.E."/>
            <person name="James T.Y."/>
        </authorList>
    </citation>
    <scope>NUCLEOTIDE SEQUENCE</scope>
    <source>
        <strain evidence="2">AG</strain>
    </source>
</reference>
<keyword evidence="3" id="KW-1185">Reference proteome</keyword>
<dbReference type="RefSeq" id="XP_051441125.1">
    <property type="nucleotide sequence ID" value="XM_051591789.1"/>
</dbReference>
<dbReference type="GeneID" id="75917132"/>
<protein>
    <submittedName>
        <fullName evidence="2">Uncharacterized protein</fullName>
    </submittedName>
</protein>
<dbReference type="EMBL" id="MU620961">
    <property type="protein sequence ID" value="KAI8576121.1"/>
    <property type="molecule type" value="Genomic_DNA"/>
</dbReference>